<accession>A0AA35LRH9</accession>
<comment type="caution">
    <text evidence="3">The sequence shown here is derived from an EMBL/GenBank/DDBJ whole genome shotgun (WGS) entry which is preliminary data.</text>
</comment>
<feature type="region of interest" description="Disordered" evidence="1">
    <location>
        <begin position="265"/>
        <end position="289"/>
    </location>
</feature>
<feature type="domain" description="DEAD/DEAH-box helicase" evidence="2">
    <location>
        <begin position="287"/>
        <end position="338"/>
    </location>
</feature>
<dbReference type="InterPro" id="IPR011545">
    <property type="entry name" value="DEAD/DEAH_box_helicase_dom"/>
</dbReference>
<dbReference type="GO" id="GO:0005524">
    <property type="term" value="F:ATP binding"/>
    <property type="evidence" value="ECO:0007669"/>
    <property type="project" value="InterPro"/>
</dbReference>
<evidence type="ECO:0000313" key="3">
    <source>
        <dbReference type="EMBL" id="CAI6029235.1"/>
    </source>
</evidence>
<evidence type="ECO:0000256" key="1">
    <source>
        <dbReference type="SAM" id="MobiDB-lite"/>
    </source>
</evidence>
<dbReference type="Proteomes" id="UP001160390">
    <property type="component" value="Unassembled WGS sequence"/>
</dbReference>
<feature type="compositionally biased region" description="Acidic residues" evidence="1">
    <location>
        <begin position="130"/>
        <end position="146"/>
    </location>
</feature>
<dbReference type="SUPFAM" id="SSF52540">
    <property type="entry name" value="P-loop containing nucleoside triphosphate hydrolases"/>
    <property type="match status" value="1"/>
</dbReference>
<evidence type="ECO:0000259" key="2">
    <source>
        <dbReference type="Pfam" id="PF00270"/>
    </source>
</evidence>
<evidence type="ECO:0000313" key="4">
    <source>
        <dbReference type="Proteomes" id="UP001160390"/>
    </source>
</evidence>
<dbReference type="Gene3D" id="3.40.50.300">
    <property type="entry name" value="P-loop containing nucleotide triphosphate hydrolases"/>
    <property type="match status" value="1"/>
</dbReference>
<dbReference type="InterPro" id="IPR027417">
    <property type="entry name" value="P-loop_NTPase"/>
</dbReference>
<dbReference type="EMBL" id="CABFNP030000508">
    <property type="protein sequence ID" value="CAI6029235.1"/>
    <property type="molecule type" value="Genomic_DNA"/>
</dbReference>
<sequence>MAAVGQAAAGVAVPADEAGAVAAGLPGGGAAVREGAVRAQADPRRPSPLLFTDKLLLASGGEGAEEGRLETTKLSREMSREGNKTRPGMGENLTVSTWRHIAKGVGRQHLQGSERIAEEAAAGGWRGGGGDDDDDVDDDDDNDDGVLDLQAGHSSMTSRRCYAVERGVADVGGFLSASVAWHGVLGVEGGEPGLLEGLESSSLSLPPARWAGMQRLRLGRVWQGPDGVSGAHELPAPGGGAGRLELRRWQREALATMGRMASGRLASWEGDRASSSSSSSGGGGRPSDMLVVAGTGSGKSEVWMAAASANARSTTVVVAPLRALAEDVRRRLGEYGVSSKIWTDEGNATGRTSVIIVQPENLVREDWRAYARTLREERLVDKAILTP</sequence>
<gene>
    <name evidence="3" type="ORF">CCHLO57077_00019117</name>
</gene>
<dbReference type="AlphaFoldDB" id="A0AA35LRH9"/>
<feature type="compositionally biased region" description="Basic and acidic residues" evidence="1">
    <location>
        <begin position="65"/>
        <end position="84"/>
    </location>
</feature>
<proteinExistence type="predicted"/>
<protein>
    <recommendedName>
        <fullName evidence="2">DEAD/DEAH-box helicase domain-containing protein</fullName>
    </recommendedName>
</protein>
<organism evidence="3 4">
    <name type="scientific">Clonostachys chloroleuca</name>
    <dbReference type="NCBI Taxonomy" id="1926264"/>
    <lineage>
        <taxon>Eukaryota</taxon>
        <taxon>Fungi</taxon>
        <taxon>Dikarya</taxon>
        <taxon>Ascomycota</taxon>
        <taxon>Pezizomycotina</taxon>
        <taxon>Sordariomycetes</taxon>
        <taxon>Hypocreomycetidae</taxon>
        <taxon>Hypocreales</taxon>
        <taxon>Bionectriaceae</taxon>
        <taxon>Clonostachys</taxon>
    </lineage>
</organism>
<reference evidence="3" key="1">
    <citation type="submission" date="2023-01" db="EMBL/GenBank/DDBJ databases">
        <authorList>
            <person name="Piombo E."/>
        </authorList>
    </citation>
    <scope>NUCLEOTIDE SEQUENCE</scope>
</reference>
<feature type="region of interest" description="Disordered" evidence="1">
    <location>
        <begin position="60"/>
        <end position="91"/>
    </location>
</feature>
<dbReference type="Pfam" id="PF00270">
    <property type="entry name" value="DEAD"/>
    <property type="match status" value="1"/>
</dbReference>
<feature type="region of interest" description="Disordered" evidence="1">
    <location>
        <begin position="120"/>
        <end position="151"/>
    </location>
</feature>
<name>A0AA35LRH9_9HYPO</name>
<keyword evidence="4" id="KW-1185">Reference proteome</keyword>
<dbReference type="GO" id="GO:0003676">
    <property type="term" value="F:nucleic acid binding"/>
    <property type="evidence" value="ECO:0007669"/>
    <property type="project" value="InterPro"/>
</dbReference>